<evidence type="ECO:0000313" key="12">
    <source>
        <dbReference type="Proteomes" id="UP000236345"/>
    </source>
</evidence>
<comment type="similarity">
    <text evidence="2">Belongs to the TPS (TC 1.B.20) family.</text>
</comment>
<keyword evidence="3" id="KW-0813">Transport</keyword>
<evidence type="ECO:0000256" key="5">
    <source>
        <dbReference type="ARBA" id="ARBA00022692"/>
    </source>
</evidence>
<dbReference type="GO" id="GO:0046819">
    <property type="term" value="P:protein secretion by the type V secretion system"/>
    <property type="evidence" value="ECO:0007669"/>
    <property type="project" value="TreeGrafter"/>
</dbReference>
<dbReference type="Gene3D" id="2.40.160.50">
    <property type="entry name" value="membrane protein fhac: a member of the omp85/tpsb transporter family"/>
    <property type="match status" value="1"/>
</dbReference>
<evidence type="ECO:0000256" key="7">
    <source>
        <dbReference type="ARBA" id="ARBA00023136"/>
    </source>
</evidence>
<dbReference type="Pfam" id="PF17287">
    <property type="entry name" value="POTRA_3"/>
    <property type="match status" value="1"/>
</dbReference>
<dbReference type="Pfam" id="PF03865">
    <property type="entry name" value="ShlB"/>
    <property type="match status" value="1"/>
</dbReference>
<proteinExistence type="inferred from homology"/>
<evidence type="ECO:0000256" key="2">
    <source>
        <dbReference type="ARBA" id="ARBA00009055"/>
    </source>
</evidence>
<dbReference type="Proteomes" id="UP000236345">
    <property type="component" value="Unassembled WGS sequence"/>
</dbReference>
<dbReference type="AlphaFoldDB" id="A0A2K1QCS3"/>
<dbReference type="InterPro" id="IPR035251">
    <property type="entry name" value="ShlB_POTRA"/>
</dbReference>
<evidence type="ECO:0000259" key="10">
    <source>
        <dbReference type="PROSITE" id="PS51779"/>
    </source>
</evidence>
<organism evidence="11 12">
    <name type="scientific">Mixta theicola</name>
    <dbReference type="NCBI Taxonomy" id="1458355"/>
    <lineage>
        <taxon>Bacteria</taxon>
        <taxon>Pseudomonadati</taxon>
        <taxon>Pseudomonadota</taxon>
        <taxon>Gammaproteobacteria</taxon>
        <taxon>Enterobacterales</taxon>
        <taxon>Erwiniaceae</taxon>
        <taxon>Mixta</taxon>
    </lineage>
</organism>
<keyword evidence="9" id="KW-0732">Signal</keyword>
<name>A0A2K1QCS3_9GAMM</name>
<reference evidence="12" key="1">
    <citation type="submission" date="2017-09" db="EMBL/GenBank/DDBJ databases">
        <authorList>
            <person name="Palmer M."/>
            <person name="Steenkamp E.T."/>
            <person name="Coetzee M.P."/>
            <person name="Avontuur J.R."/>
            <person name="Van Zyl E."/>
            <person name="Chan W.-Y."/>
            <person name="Blom J."/>
            <person name="Venter S.N."/>
        </authorList>
    </citation>
    <scope>NUCLEOTIDE SEQUENCE [LARGE SCALE GENOMIC DNA]</scope>
    <source>
        <strain evidence="12">QC88-366</strain>
    </source>
</reference>
<feature type="domain" description="POTRA" evidence="10">
    <location>
        <begin position="73"/>
        <end position="148"/>
    </location>
</feature>
<keyword evidence="7" id="KW-0472">Membrane</keyword>
<feature type="chain" id="PRO_5014433814" evidence="9">
    <location>
        <begin position="23"/>
        <end position="555"/>
    </location>
</feature>
<comment type="subcellular location">
    <subcellularLocation>
        <location evidence="1">Cell outer membrane</location>
    </subcellularLocation>
</comment>
<evidence type="ECO:0000256" key="4">
    <source>
        <dbReference type="ARBA" id="ARBA00022452"/>
    </source>
</evidence>
<sequence length="555" mass="61583">MMAQAKKIVALAAALVLFNAHAAPLSPAERNQVEFEQQQRLQQNQQQREELQRSTEMRLPINVAPVEASGGCITIQHIIIEQATLPGEKQKQRLIAPYSGRCLGMPQINQLIRDVSQWYISRGYITSRAFITEQNLASGQLRITVLEGKLQAIYLDGGDSRQLSMAFPGRVGKLLNLRDIEQGMEQINRLRTTPVQIEILPGDKPGYSIVNLTATPEFPLTSTLSFDNSGQKSTGVGQLNASLTANNPLGLADKWIIGGGRSSAFSHARDAQNFQAGVSVPYGYGLFDYSYSWSDYRSTINNNGFNWLSHGDSQAHRLTGSWVVFRNGEIKTGLMAGLSQRSSHNWLNDTLLRSSSRRLTSLQLGINHTQKIAGGVATFNPLFSRGMPWFDAEHDGGKSGSLPKAEFRKWSLSASFQRPITQDLWWLTSAYGQWSPDRLYGSERLTLGGESSVRGFKEQYLSGDNGGYWRNELNYRLFTLPYIGEVSGTLALDGGWLQKDARDPWASGTLWGSAVGLGSRNRYVSTRFTLGVPLSYPGWLAPDRLSINYQVAFVF</sequence>
<evidence type="ECO:0000256" key="1">
    <source>
        <dbReference type="ARBA" id="ARBA00004442"/>
    </source>
</evidence>
<keyword evidence="8" id="KW-0998">Cell outer membrane</keyword>
<dbReference type="PIRSF" id="PIRSF029745">
    <property type="entry name" value="FhaC"/>
    <property type="match status" value="1"/>
</dbReference>
<dbReference type="InterPro" id="IPR013686">
    <property type="entry name" value="Polypept-transport_assoc_ShlB"/>
</dbReference>
<dbReference type="InterPro" id="IPR034746">
    <property type="entry name" value="POTRA"/>
</dbReference>
<dbReference type="GO" id="GO:0098046">
    <property type="term" value="C:type V protein secretion system complex"/>
    <property type="evidence" value="ECO:0007669"/>
    <property type="project" value="TreeGrafter"/>
</dbReference>
<accession>A0A2K1QCS3</accession>
<comment type="caution">
    <text evidence="11">The sequence shown here is derived from an EMBL/GenBank/DDBJ whole genome shotgun (WGS) entry which is preliminary data.</text>
</comment>
<evidence type="ECO:0000256" key="8">
    <source>
        <dbReference type="ARBA" id="ARBA00023237"/>
    </source>
</evidence>
<dbReference type="OrthoDB" id="290122at2"/>
<dbReference type="Pfam" id="PF08479">
    <property type="entry name" value="POTRA_2"/>
    <property type="match status" value="1"/>
</dbReference>
<keyword evidence="12" id="KW-1185">Reference proteome</keyword>
<dbReference type="GO" id="GO:0008320">
    <property type="term" value="F:protein transmembrane transporter activity"/>
    <property type="evidence" value="ECO:0007669"/>
    <property type="project" value="TreeGrafter"/>
</dbReference>
<evidence type="ECO:0000256" key="3">
    <source>
        <dbReference type="ARBA" id="ARBA00022448"/>
    </source>
</evidence>
<feature type="signal peptide" evidence="9">
    <location>
        <begin position="1"/>
        <end position="22"/>
    </location>
</feature>
<dbReference type="Gene3D" id="3.10.20.310">
    <property type="entry name" value="membrane protein fhac"/>
    <property type="match status" value="1"/>
</dbReference>
<dbReference type="InterPro" id="IPR051544">
    <property type="entry name" value="TPS_OM_transporter"/>
</dbReference>
<evidence type="ECO:0000256" key="6">
    <source>
        <dbReference type="ARBA" id="ARBA00022927"/>
    </source>
</evidence>
<gene>
    <name evidence="11" type="ORF">COO59_06145</name>
</gene>
<keyword evidence="5" id="KW-0812">Transmembrane</keyword>
<protein>
    <submittedName>
        <fullName evidence="11">Peptide transporter</fullName>
    </submittedName>
</protein>
<evidence type="ECO:0000256" key="9">
    <source>
        <dbReference type="SAM" id="SignalP"/>
    </source>
</evidence>
<dbReference type="InterPro" id="IPR005565">
    <property type="entry name" value="Hemolysn_activator_HlyB_C"/>
</dbReference>
<dbReference type="PROSITE" id="PS51779">
    <property type="entry name" value="POTRA"/>
    <property type="match status" value="1"/>
</dbReference>
<dbReference type="PANTHER" id="PTHR34597">
    <property type="entry name" value="SLR1661 PROTEIN"/>
    <property type="match status" value="1"/>
</dbReference>
<dbReference type="RefSeq" id="WP_103059032.1">
    <property type="nucleotide sequence ID" value="NZ_BSOF01000028.1"/>
</dbReference>
<dbReference type="PANTHER" id="PTHR34597:SF3">
    <property type="entry name" value="OUTER MEMBRANE TRANSPORTER CDIB"/>
    <property type="match status" value="1"/>
</dbReference>
<keyword evidence="6" id="KW-0653">Protein transport</keyword>
<dbReference type="GO" id="GO:0009279">
    <property type="term" value="C:cell outer membrane"/>
    <property type="evidence" value="ECO:0007669"/>
    <property type="project" value="UniProtKB-SubCell"/>
</dbReference>
<keyword evidence="4" id="KW-1134">Transmembrane beta strand</keyword>
<evidence type="ECO:0000313" key="11">
    <source>
        <dbReference type="EMBL" id="PNS12796.1"/>
    </source>
</evidence>
<dbReference type="InterPro" id="IPR027282">
    <property type="entry name" value="TPS"/>
</dbReference>
<dbReference type="EMBL" id="NWUO01000003">
    <property type="protein sequence ID" value="PNS12796.1"/>
    <property type="molecule type" value="Genomic_DNA"/>
</dbReference>